<dbReference type="SUPFAM" id="SSF101233">
    <property type="entry name" value="PWI domain"/>
    <property type="match status" value="1"/>
</dbReference>
<dbReference type="GO" id="GO:0006397">
    <property type="term" value="P:mRNA processing"/>
    <property type="evidence" value="ECO:0007669"/>
    <property type="project" value="UniProtKB-KW"/>
</dbReference>
<organism evidence="4 5">
    <name type="scientific">Dibothriocephalus latus</name>
    <name type="common">Fish tapeworm</name>
    <name type="synonym">Diphyllobothrium latum</name>
    <dbReference type="NCBI Taxonomy" id="60516"/>
    <lineage>
        <taxon>Eukaryota</taxon>
        <taxon>Metazoa</taxon>
        <taxon>Spiralia</taxon>
        <taxon>Lophotrochozoa</taxon>
        <taxon>Platyhelminthes</taxon>
        <taxon>Cestoda</taxon>
        <taxon>Eucestoda</taxon>
        <taxon>Diphyllobothriidea</taxon>
        <taxon>Diphyllobothriidae</taxon>
        <taxon>Dibothriocephalus</taxon>
    </lineage>
</organism>
<dbReference type="EMBL" id="UYRU01045501">
    <property type="protein sequence ID" value="VDK89679.1"/>
    <property type="molecule type" value="Genomic_DNA"/>
</dbReference>
<evidence type="ECO:0000313" key="4">
    <source>
        <dbReference type="EMBL" id="VDK89679.1"/>
    </source>
</evidence>
<gene>
    <name evidence="4" type="ORF">DILT_LOCUS4452</name>
</gene>
<dbReference type="PANTHER" id="PTHR18806">
    <property type="entry name" value="RBM25 PROTEIN"/>
    <property type="match status" value="1"/>
</dbReference>
<dbReference type="InterPro" id="IPR036483">
    <property type="entry name" value="PWI_dom_sf"/>
</dbReference>
<sequence>MEQRAAKPTLSWLPPSATSSQKPLPPPPEEPHVSRLSTAEKKAVIKRIIEQIPTAKEDLFAYPIDWAIVDSEFVNTRIRPWVDKKIVAYIGESEATLSNFICEQVLEHNPPTKILTEIAMVLDEEAEVFVVKMWRLLIYVIAEKKLGLSV</sequence>
<dbReference type="SMART" id="SM00311">
    <property type="entry name" value="PWI"/>
    <property type="match status" value="1"/>
</dbReference>
<dbReference type="FunFam" id="1.20.1390.10:FF:000004">
    <property type="entry name" value="RNA-binding motif protein 25"/>
    <property type="match status" value="1"/>
</dbReference>
<accession>A0A3P6U1L7</accession>
<keyword evidence="5" id="KW-1185">Reference proteome</keyword>
<dbReference type="Proteomes" id="UP000281553">
    <property type="component" value="Unassembled WGS sequence"/>
</dbReference>
<dbReference type="InterPro" id="IPR052768">
    <property type="entry name" value="RBM25"/>
</dbReference>
<dbReference type="InterPro" id="IPR002483">
    <property type="entry name" value="PWI_dom"/>
</dbReference>
<reference evidence="4 5" key="1">
    <citation type="submission" date="2018-11" db="EMBL/GenBank/DDBJ databases">
        <authorList>
            <consortium name="Pathogen Informatics"/>
        </authorList>
    </citation>
    <scope>NUCLEOTIDE SEQUENCE [LARGE SCALE GENOMIC DNA]</scope>
</reference>
<feature type="region of interest" description="Disordered" evidence="2">
    <location>
        <begin position="1"/>
        <end position="36"/>
    </location>
</feature>
<evidence type="ECO:0000256" key="1">
    <source>
        <dbReference type="ARBA" id="ARBA00022664"/>
    </source>
</evidence>
<evidence type="ECO:0000256" key="2">
    <source>
        <dbReference type="SAM" id="MobiDB-lite"/>
    </source>
</evidence>
<dbReference type="GO" id="GO:0005681">
    <property type="term" value="C:spliceosomal complex"/>
    <property type="evidence" value="ECO:0007669"/>
    <property type="project" value="TreeGrafter"/>
</dbReference>
<dbReference type="PROSITE" id="PS51025">
    <property type="entry name" value="PWI"/>
    <property type="match status" value="1"/>
</dbReference>
<name>A0A3P6U1L7_DIBLA</name>
<dbReference type="AlphaFoldDB" id="A0A3P6U1L7"/>
<keyword evidence="1" id="KW-0507">mRNA processing</keyword>
<evidence type="ECO:0000259" key="3">
    <source>
        <dbReference type="PROSITE" id="PS51025"/>
    </source>
</evidence>
<dbReference type="PANTHER" id="PTHR18806:SF4">
    <property type="entry name" value="RNA-BINDING PROTEIN 25"/>
    <property type="match status" value="1"/>
</dbReference>
<dbReference type="OrthoDB" id="6275295at2759"/>
<dbReference type="Gene3D" id="1.20.1390.10">
    <property type="entry name" value="PWI domain"/>
    <property type="match status" value="1"/>
</dbReference>
<dbReference type="GO" id="GO:0000381">
    <property type="term" value="P:regulation of alternative mRNA splicing, via spliceosome"/>
    <property type="evidence" value="ECO:0007669"/>
    <property type="project" value="TreeGrafter"/>
</dbReference>
<proteinExistence type="predicted"/>
<dbReference type="Pfam" id="PF01480">
    <property type="entry name" value="PWI"/>
    <property type="match status" value="1"/>
</dbReference>
<protein>
    <recommendedName>
        <fullName evidence="3">PWI domain-containing protein</fullName>
    </recommendedName>
</protein>
<evidence type="ECO:0000313" key="5">
    <source>
        <dbReference type="Proteomes" id="UP000281553"/>
    </source>
</evidence>
<feature type="domain" description="PWI" evidence="3">
    <location>
        <begin position="57"/>
        <end position="150"/>
    </location>
</feature>
<dbReference type="GO" id="GO:0003729">
    <property type="term" value="F:mRNA binding"/>
    <property type="evidence" value="ECO:0007669"/>
    <property type="project" value="TreeGrafter"/>
</dbReference>